<organism evidence="2 3">
    <name type="scientific">Lichenicola cladoniae</name>
    <dbReference type="NCBI Taxonomy" id="1484109"/>
    <lineage>
        <taxon>Bacteria</taxon>
        <taxon>Pseudomonadati</taxon>
        <taxon>Pseudomonadota</taxon>
        <taxon>Alphaproteobacteria</taxon>
        <taxon>Acetobacterales</taxon>
        <taxon>Acetobacteraceae</taxon>
        <taxon>Lichenicola</taxon>
    </lineage>
</organism>
<protein>
    <submittedName>
        <fullName evidence="2">Uncharacterized protein</fullName>
    </submittedName>
</protein>
<evidence type="ECO:0000313" key="3">
    <source>
        <dbReference type="Proteomes" id="UP000500767"/>
    </source>
</evidence>
<keyword evidence="3" id="KW-1185">Reference proteome</keyword>
<proteinExistence type="predicted"/>
<feature type="region of interest" description="Disordered" evidence="1">
    <location>
        <begin position="97"/>
        <end position="134"/>
    </location>
</feature>
<sequence length="134" mass="15057">MTEIRTLQPHDPLPDGPAIVLMRRFEEEDPIRAMIELIVIHRNQSEETSRLLTEAGEPLPWDDATTLAAGQAKQAGLHHVYHVDRTAGPREREIAEHGGDHSVAMDTLDDDDLEDGVKGSDMRDMKLNEAPRKF</sequence>
<gene>
    <name evidence="2" type="ORF">HN018_20650</name>
</gene>
<accession>A0A6M8HUC6</accession>
<evidence type="ECO:0000256" key="1">
    <source>
        <dbReference type="SAM" id="MobiDB-lite"/>
    </source>
</evidence>
<reference evidence="2 3" key="1">
    <citation type="journal article" date="2014" name="World J. Microbiol. Biotechnol.">
        <title>Biodiversity and physiological characteristics of Antarctic and Arctic lichens-associated bacteria.</title>
        <authorList>
            <person name="Lee Y.M."/>
            <person name="Kim E.H."/>
            <person name="Lee H.K."/>
            <person name="Hong S.G."/>
        </authorList>
    </citation>
    <scope>NUCLEOTIDE SEQUENCE [LARGE SCALE GENOMIC DNA]</scope>
    <source>
        <strain evidence="2 3">PAMC 26569</strain>
    </source>
</reference>
<dbReference type="RefSeq" id="WP_171837042.1">
    <property type="nucleotide sequence ID" value="NZ_CP053708.1"/>
</dbReference>
<feature type="compositionally biased region" description="Basic and acidic residues" evidence="1">
    <location>
        <begin position="115"/>
        <end position="134"/>
    </location>
</feature>
<dbReference type="Proteomes" id="UP000500767">
    <property type="component" value="Chromosome"/>
</dbReference>
<dbReference type="AlphaFoldDB" id="A0A6M8HUC6"/>
<dbReference type="KEGG" id="lck:HN018_20650"/>
<evidence type="ECO:0000313" key="2">
    <source>
        <dbReference type="EMBL" id="QKE92123.1"/>
    </source>
</evidence>
<name>A0A6M8HUC6_9PROT</name>
<dbReference type="EMBL" id="CP053708">
    <property type="protein sequence ID" value="QKE92123.1"/>
    <property type="molecule type" value="Genomic_DNA"/>
</dbReference>